<name>A0A1S6U805_9BACT</name>
<evidence type="ECO:0000313" key="2">
    <source>
        <dbReference type="Proteomes" id="UP000190868"/>
    </source>
</evidence>
<dbReference type="Proteomes" id="UP000190868">
    <property type="component" value="Chromosome"/>
</dbReference>
<proteinExistence type="predicted"/>
<dbReference type="RefSeq" id="WP_078423415.1">
    <property type="nucleotide sequence ID" value="NZ_CP017018.1"/>
</dbReference>
<dbReference type="EMBL" id="CP017258">
    <property type="protein sequence ID" value="AQW87802.1"/>
    <property type="molecule type" value="Genomic_DNA"/>
</dbReference>
<gene>
    <name evidence="1" type="primary">moaD</name>
    <name evidence="1" type="ORF">CPIN18021_0996</name>
</gene>
<organism evidence="1 2">
    <name type="scientific">Campylobacter pinnipediorum subsp. caledonicus</name>
    <dbReference type="NCBI Taxonomy" id="1874362"/>
    <lineage>
        <taxon>Bacteria</taxon>
        <taxon>Pseudomonadati</taxon>
        <taxon>Campylobacterota</taxon>
        <taxon>Epsilonproteobacteria</taxon>
        <taxon>Campylobacterales</taxon>
        <taxon>Campylobacteraceae</taxon>
        <taxon>Campylobacter</taxon>
    </lineage>
</organism>
<dbReference type="KEGG" id="cpin:CPIN18020_0994"/>
<dbReference type="Gene3D" id="3.10.20.30">
    <property type="match status" value="1"/>
</dbReference>
<sequence>MVKVEFLGPINKPSLELDVKNLKELKEILNKDEELKVWLKECGVAVNDEIVTNLDTELKNGDKVVLLAPVCGG</sequence>
<dbReference type="InterPro" id="IPR003749">
    <property type="entry name" value="ThiS/MoaD-like"/>
</dbReference>
<keyword evidence="1" id="KW-0808">Transferase</keyword>
<dbReference type="AlphaFoldDB" id="A0A1S6U805"/>
<dbReference type="InterPro" id="IPR016155">
    <property type="entry name" value="Mopterin_synth/thiamin_S_b"/>
</dbReference>
<dbReference type="SUPFAM" id="SSF54285">
    <property type="entry name" value="MoaD/ThiS"/>
    <property type="match status" value="1"/>
</dbReference>
<keyword evidence="2" id="KW-1185">Reference proteome</keyword>
<protein>
    <submittedName>
        <fullName evidence="1">Molybdopterin synthase, small subunit</fullName>
        <ecNumber evidence="1">2.8.1.12</ecNumber>
    </submittedName>
</protein>
<dbReference type="Pfam" id="PF02597">
    <property type="entry name" value="ThiS"/>
    <property type="match status" value="1"/>
</dbReference>
<dbReference type="GeneID" id="56566631"/>
<dbReference type="GO" id="GO:0030366">
    <property type="term" value="F:molybdopterin synthase activity"/>
    <property type="evidence" value="ECO:0007669"/>
    <property type="project" value="UniProtKB-EC"/>
</dbReference>
<dbReference type="InterPro" id="IPR012675">
    <property type="entry name" value="Beta-grasp_dom_sf"/>
</dbReference>
<reference evidence="2" key="1">
    <citation type="submission" date="2016-09" db="EMBL/GenBank/DDBJ databases">
        <title>Comparative genomics of the Campylobacter concisus group.</title>
        <authorList>
            <person name="Miller W.G."/>
            <person name="Yee E."/>
            <person name="Chapman M.H."/>
            <person name="Huynh S."/>
            <person name="Bono J.L."/>
            <person name="On S.L.W."/>
            <person name="StLeger J."/>
            <person name="Foster G."/>
            <person name="Parker C.T."/>
        </authorList>
    </citation>
    <scope>NUCLEOTIDE SEQUENCE [LARGE SCALE GENOMIC DNA]</scope>
    <source>
        <strain evidence="2">RM18021</strain>
    </source>
</reference>
<dbReference type="EC" id="2.8.1.12" evidence="1"/>
<evidence type="ECO:0000313" key="1">
    <source>
        <dbReference type="EMBL" id="AQW87802.1"/>
    </source>
</evidence>
<accession>A0A1S6U805</accession>